<sequence length="797" mass="87344">MTTSFATSLDALGAWRSEVGRRVDELARFLADHALTENIAADQLGALRERLRNEKLVVAFVAEFSRGKSELINAIFFADTGRRILPATPGRTTMCPVELGWRADEPASLMLLPIETRLEGVALGELRNQPRAWRRLELDIDDPQRLADALLEVTLTESVSEERARALGFWDDENPEENPPRDAFGKVEVPAWRHAIINYPHPLLKQGLVVLDTPGLNAIGAEPELTLSLLPTAHATVFILGADTGVTRSDLAIWRDHLGPQAPGRFVVLNKIDALEDPLATWEQVQAQITMQQHDTARLLGVPAERVFPLSARQGLTARVNRDARALARSRLPALEAALGAQLLPQRREVLEQVVTDSVQQIENLVARQIGDSRRQLAEQMLELRGLRGKNAAKVSLMLTRIDNESDEFEACTPVVQAMRSVHGRMLRDLLNDLSSDRLRDEIATMQKEMGGTFLKFGAKKAFIALGERLRVLLAEAERRSNEIRDMLGASFNRLNAEFGFSLQLGKPLELGRFASELELIETSYVQYLGLTLSLRLVQPKFMEQFRRMLLSKLRIVFENASGEVELWNKALTSQVDSQLRERRRGFGRRREALERIQTASSELEKRITELEGQDHRLLVFHSKSRELAHALREQAAEMPVAAPEAPASAGDESVPLIRIGLPDPADEQAGEGAAPRVTEGFATASDGAGSARVVDLADVESSRLGSRAERAGAAGETVGADGDGSASRAAGRATVDGAERESSGPGGSVQPLASAPAPASAAAEPMDLPLFGDAEPVTIDLPLFDDIEPVRQRVRA</sequence>
<dbReference type="AlphaFoldDB" id="A0A7Y6NP36"/>
<evidence type="ECO:0000313" key="4">
    <source>
        <dbReference type="Proteomes" id="UP000529637"/>
    </source>
</evidence>
<dbReference type="RefSeq" id="WP_176069512.1">
    <property type="nucleotide sequence ID" value="NZ_JABWMJ010000005.1"/>
</dbReference>
<protein>
    <submittedName>
        <fullName evidence="3">Dynamin family protein</fullName>
    </submittedName>
</protein>
<dbReference type="Pfam" id="PF00350">
    <property type="entry name" value="Dynamin_N"/>
    <property type="match status" value="1"/>
</dbReference>
<gene>
    <name evidence="3" type="ORF">HQN59_12950</name>
</gene>
<dbReference type="InterPro" id="IPR045063">
    <property type="entry name" value="Dynamin_N"/>
</dbReference>
<name>A0A7Y6NP36_9BURK</name>
<evidence type="ECO:0000313" key="3">
    <source>
        <dbReference type="EMBL" id="NUZ06671.1"/>
    </source>
</evidence>
<dbReference type="SUPFAM" id="SSF52540">
    <property type="entry name" value="P-loop containing nucleoside triphosphate hydrolases"/>
    <property type="match status" value="1"/>
</dbReference>
<dbReference type="PANTHER" id="PTHR43681">
    <property type="entry name" value="TRANSMEMBRANE GTPASE FZO"/>
    <property type="match status" value="1"/>
</dbReference>
<dbReference type="EMBL" id="JABWMJ010000005">
    <property type="protein sequence ID" value="NUZ06671.1"/>
    <property type="molecule type" value="Genomic_DNA"/>
</dbReference>
<dbReference type="Proteomes" id="UP000529637">
    <property type="component" value="Unassembled WGS sequence"/>
</dbReference>
<comment type="caution">
    <text evidence="3">The sequence shown here is derived from an EMBL/GenBank/DDBJ whole genome shotgun (WGS) entry which is preliminary data.</text>
</comment>
<proteinExistence type="predicted"/>
<feature type="domain" description="Dynamin N-terminal" evidence="2">
    <location>
        <begin position="58"/>
        <end position="272"/>
    </location>
</feature>
<organism evidence="3 4">
    <name type="scientific">Piscinibacter koreensis</name>
    <dbReference type="NCBI Taxonomy" id="2742824"/>
    <lineage>
        <taxon>Bacteria</taxon>
        <taxon>Pseudomonadati</taxon>
        <taxon>Pseudomonadota</taxon>
        <taxon>Betaproteobacteria</taxon>
        <taxon>Burkholderiales</taxon>
        <taxon>Sphaerotilaceae</taxon>
        <taxon>Piscinibacter</taxon>
    </lineage>
</organism>
<reference evidence="3 4" key="1">
    <citation type="submission" date="2020-06" db="EMBL/GenBank/DDBJ databases">
        <title>Schlegella sp. ID0723 isolated from air conditioner.</title>
        <authorList>
            <person name="Kim D.Y."/>
            <person name="Kim D.-U."/>
        </authorList>
    </citation>
    <scope>NUCLEOTIDE SEQUENCE [LARGE SCALE GENOMIC DNA]</scope>
    <source>
        <strain evidence="3 4">ID0723</strain>
    </source>
</reference>
<evidence type="ECO:0000256" key="1">
    <source>
        <dbReference type="SAM" id="MobiDB-lite"/>
    </source>
</evidence>
<dbReference type="Gene3D" id="3.40.50.300">
    <property type="entry name" value="P-loop containing nucleotide triphosphate hydrolases"/>
    <property type="match status" value="1"/>
</dbReference>
<accession>A0A7Y6NP36</accession>
<feature type="region of interest" description="Disordered" evidence="1">
    <location>
        <begin position="702"/>
        <end position="768"/>
    </location>
</feature>
<dbReference type="InterPro" id="IPR027417">
    <property type="entry name" value="P-loop_NTPase"/>
</dbReference>
<feature type="compositionally biased region" description="Low complexity" evidence="1">
    <location>
        <begin position="754"/>
        <end position="764"/>
    </location>
</feature>
<keyword evidence="4" id="KW-1185">Reference proteome</keyword>
<dbReference type="InterPro" id="IPR051943">
    <property type="entry name" value="TRAFAC_Dynamin-like_GTPase"/>
</dbReference>
<feature type="compositionally biased region" description="Low complexity" evidence="1">
    <location>
        <begin position="712"/>
        <end position="734"/>
    </location>
</feature>
<dbReference type="PANTHER" id="PTHR43681:SF1">
    <property type="entry name" value="SARCALUMENIN"/>
    <property type="match status" value="1"/>
</dbReference>
<evidence type="ECO:0000259" key="2">
    <source>
        <dbReference type="Pfam" id="PF00350"/>
    </source>
</evidence>